<dbReference type="InterPro" id="IPR008551">
    <property type="entry name" value="TANGO2"/>
</dbReference>
<organism evidence="1 2">
    <name type="scientific">Beta vulgaris subsp. vulgaris</name>
    <name type="common">Beet</name>
    <dbReference type="NCBI Taxonomy" id="3555"/>
    <lineage>
        <taxon>Eukaryota</taxon>
        <taxon>Viridiplantae</taxon>
        <taxon>Streptophyta</taxon>
        <taxon>Embryophyta</taxon>
        <taxon>Tracheophyta</taxon>
        <taxon>Spermatophyta</taxon>
        <taxon>Magnoliopsida</taxon>
        <taxon>eudicotyledons</taxon>
        <taxon>Gunneridae</taxon>
        <taxon>Pentapetalae</taxon>
        <taxon>Caryophyllales</taxon>
        <taxon>Chenopodiaceae</taxon>
        <taxon>Betoideae</taxon>
        <taxon>Beta</taxon>
    </lineage>
</organism>
<dbReference type="Gramene" id="KMS99489">
    <property type="protein sequence ID" value="KMS99489"/>
    <property type="gene ID" value="BVRB_1g023300"/>
</dbReference>
<evidence type="ECO:0000313" key="2">
    <source>
        <dbReference type="Proteomes" id="UP000035740"/>
    </source>
</evidence>
<sequence length="210" mass="24274">MRFRFIKLTNLPIYLAKAVGCLLKKVGIKGLRYQDGWETILYYFSAHSSSKHSSFLNKRTDLSAAQVLVHFLQTSSNITILSLNLTLQLTVNLSLLTTFQAERLALKFKKLLYRYSEGEIPVKDMVYKLMRDTKKADESRLPHICPLEWEFSLSSIFVKAETTSGYYGTRSTTAITVSANGDVNFYETYLEEEMWKEHIVNYCIEKQKHT</sequence>
<proteinExistence type="predicted"/>
<keyword evidence="2" id="KW-1185">Reference proteome</keyword>
<dbReference type="PANTHER" id="PTHR17985:SF8">
    <property type="entry name" value="TRANSPORT AND GOLGI ORGANIZATION PROTEIN 2 HOMOLOG"/>
    <property type="match status" value="1"/>
</dbReference>
<dbReference type="OrthoDB" id="778140at2759"/>
<protein>
    <submittedName>
        <fullName evidence="1">Uncharacterized protein</fullName>
    </submittedName>
</protein>
<dbReference type="Proteomes" id="UP000035740">
    <property type="component" value="Unassembled WGS sequence"/>
</dbReference>
<gene>
    <name evidence="1" type="ORF">BVRB_1g023300</name>
</gene>
<reference evidence="1 2" key="1">
    <citation type="journal article" date="2014" name="Nature">
        <title>The genome of the recently domesticated crop plant sugar beet (Beta vulgaris).</title>
        <authorList>
            <person name="Dohm J.C."/>
            <person name="Minoche A.E."/>
            <person name="Holtgrawe D."/>
            <person name="Capella-Gutierrez S."/>
            <person name="Zakrzewski F."/>
            <person name="Tafer H."/>
            <person name="Rupp O."/>
            <person name="Sorensen T.R."/>
            <person name="Stracke R."/>
            <person name="Reinhardt R."/>
            <person name="Goesmann A."/>
            <person name="Kraft T."/>
            <person name="Schulz B."/>
            <person name="Stadler P.F."/>
            <person name="Schmidt T."/>
            <person name="Gabaldon T."/>
            <person name="Lehrach H."/>
            <person name="Weisshaar B."/>
            <person name="Himmelbauer H."/>
        </authorList>
    </citation>
    <scope>NUCLEOTIDE SEQUENCE [LARGE SCALE GENOMIC DNA]</scope>
    <source>
        <tissue evidence="1">Taproot</tissue>
    </source>
</reference>
<dbReference type="Pfam" id="PF05742">
    <property type="entry name" value="TANGO2"/>
    <property type="match status" value="1"/>
</dbReference>
<dbReference type="AlphaFoldDB" id="A0A0J8BDQ5"/>
<evidence type="ECO:0000313" key="1">
    <source>
        <dbReference type="EMBL" id="KMS99489.1"/>
    </source>
</evidence>
<accession>A0A0J8BDQ5</accession>
<dbReference type="EMBL" id="KQ090217">
    <property type="protein sequence ID" value="KMS99489.1"/>
    <property type="molecule type" value="Genomic_DNA"/>
</dbReference>
<dbReference type="PANTHER" id="PTHR17985">
    <property type="entry name" value="SER/THR-RICH PROTEIN T10 IN DGCR REGION"/>
    <property type="match status" value="1"/>
</dbReference>
<name>A0A0J8BDQ5_BETVV</name>